<dbReference type="InterPro" id="IPR046848">
    <property type="entry name" value="E_motif"/>
</dbReference>
<dbReference type="FunFam" id="1.25.40.10:FF:001108">
    <property type="entry name" value="Pentatricopeptide repeat-containing protein"/>
    <property type="match status" value="1"/>
</dbReference>
<dbReference type="SUPFAM" id="SSF48452">
    <property type="entry name" value="TPR-like"/>
    <property type="match status" value="1"/>
</dbReference>
<evidence type="ECO:0000256" key="3">
    <source>
        <dbReference type="ARBA" id="ARBA00022946"/>
    </source>
</evidence>
<dbReference type="NCBIfam" id="TIGR00756">
    <property type="entry name" value="PPR"/>
    <property type="match status" value="4"/>
</dbReference>
<dbReference type="FunFam" id="1.25.40.10:FF:000201">
    <property type="entry name" value="Pentatricopeptide repeat-containing protein mitochondrial"/>
    <property type="match status" value="1"/>
</dbReference>
<evidence type="ECO:0000256" key="4">
    <source>
        <dbReference type="PROSITE-ProRule" id="PRU00708"/>
    </source>
</evidence>
<protein>
    <submittedName>
        <fullName evidence="5">Pentatricopeptide repeat-containing protein</fullName>
    </submittedName>
</protein>
<dbReference type="FunFam" id="1.25.40.10:FF:001729">
    <property type="entry name" value="Pentatricopeptide repeat-containing protein"/>
    <property type="match status" value="1"/>
</dbReference>
<dbReference type="PANTHER" id="PTHR47926:SF435">
    <property type="entry name" value="PENTACOTRIPEPTIDE-REPEAT REGION OF PRORP DOMAIN-CONTAINING PROTEIN"/>
    <property type="match status" value="1"/>
</dbReference>
<dbReference type="GO" id="GO:0003723">
    <property type="term" value="F:RNA binding"/>
    <property type="evidence" value="ECO:0007669"/>
    <property type="project" value="InterPro"/>
</dbReference>
<dbReference type="AlphaFoldDB" id="A0A8J8XAA1"/>
<dbReference type="Gene3D" id="1.25.40.10">
    <property type="entry name" value="Tetratricopeptide repeat domain"/>
    <property type="match status" value="6"/>
</dbReference>
<feature type="repeat" description="PPR" evidence="4">
    <location>
        <begin position="229"/>
        <end position="263"/>
    </location>
</feature>
<evidence type="ECO:0000313" key="5">
    <source>
        <dbReference type="EMBL" id="PWZ46456.1"/>
    </source>
</evidence>
<feature type="repeat" description="PPR" evidence="4">
    <location>
        <begin position="629"/>
        <end position="663"/>
    </location>
</feature>
<dbReference type="Pfam" id="PF01535">
    <property type="entry name" value="PPR"/>
    <property type="match status" value="7"/>
</dbReference>
<name>A0A8J8XAA1_MAIZE</name>
<evidence type="ECO:0000256" key="2">
    <source>
        <dbReference type="ARBA" id="ARBA00022737"/>
    </source>
</evidence>
<comment type="similarity">
    <text evidence="1">Belongs to the PPR family. PCMP-H subfamily.</text>
</comment>
<keyword evidence="2" id="KW-0677">Repeat</keyword>
<reference evidence="5" key="1">
    <citation type="journal article" date="2018" name="Nat. Genet.">
        <title>Extensive intraspecific gene order and gene structural variations between Mo17 and other maize genomes.</title>
        <authorList>
            <person name="Sun S."/>
            <person name="Zhou Y."/>
            <person name="Chen J."/>
            <person name="Shi J."/>
            <person name="Zhao H."/>
            <person name="Zhao H."/>
            <person name="Song W."/>
            <person name="Zhang M."/>
            <person name="Cui Y."/>
            <person name="Dong X."/>
            <person name="Liu H."/>
            <person name="Ma X."/>
            <person name="Jiao Y."/>
            <person name="Wang B."/>
            <person name="Wei X."/>
            <person name="Stein J.C."/>
            <person name="Glaubitz J.C."/>
            <person name="Lu F."/>
            <person name="Yu G."/>
            <person name="Liang C."/>
            <person name="Fengler K."/>
            <person name="Li B."/>
            <person name="Rafalski A."/>
            <person name="Schnable P.S."/>
            <person name="Ware D.H."/>
            <person name="Buckler E.S."/>
            <person name="Lai J."/>
        </authorList>
    </citation>
    <scope>NUCLEOTIDE SEQUENCE [LARGE SCALE GENOMIC DNA]</scope>
    <source>
        <tissue evidence="5">Seedling</tissue>
    </source>
</reference>
<dbReference type="SMR" id="A0A8J8XAA1"/>
<accession>A0A8J8XAA1</accession>
<dbReference type="GO" id="GO:0009451">
    <property type="term" value="P:RNA modification"/>
    <property type="evidence" value="ECO:0007669"/>
    <property type="project" value="InterPro"/>
</dbReference>
<dbReference type="InterPro" id="IPR011990">
    <property type="entry name" value="TPR-like_helical_dom_sf"/>
</dbReference>
<dbReference type="FunFam" id="1.25.40.10:FF:001826">
    <property type="entry name" value="Pentatricopeptide repeat-containing protein mitochondrial"/>
    <property type="match status" value="1"/>
</dbReference>
<evidence type="ECO:0000256" key="1">
    <source>
        <dbReference type="ARBA" id="ARBA00006643"/>
    </source>
</evidence>
<dbReference type="HOGENOM" id="CLU_002706_30_5_1"/>
<sequence length="810" mass="86518">MVLRAKTSSLIQSASRAGAWMPPHQLAISSAATRPSSTLSAAVARCSRAAAITDPFAIADALSAASSAPASQSLSTGSQLHASGIKLGVVFADTYTSNQLLIHYSKRGQLASALDVFDETPSRNHVTWTAIVSAAARGGAPGLGLRLFASMLRSGFCPNEFALASALGACCQWVAADVKLGLSLHGLAVRAVLHGNPYVGSSLMLVYAKHGRVAAAERVFAGIASGSRDVACWNAMLEGYVANGHGYDATRTVALMHGSGIAPDMFTYISAAKASWIARDLYFGRQVHGLVVRSVLESNNTSVMNALMDMYFKAGQKETAADIFGKIRWKDTVSWNTMISGLEDERAAADCFVDMARCGCRSNQVTFSVMLRLSGASLGLQIFGLAYRHGYSDNVLVANAAINMLSRCGLLSCAYGYFCDLGVRNVVTWNEMIAGYGLHGCSGDAMRLFRSLVCFGARPDEFTYPAVLSAFQQDHDARNHEQVHASVLKQGFASCQFVSTSLIKAKAALGSSVLGPLKIIQDAGEMDLVSWGVAISAFVKHGLGQEALSLFNSCRVDCPEKPDEFILGTILNACANAALIRQCRCIHSLVVRTGHSKHLCVSSALVDAYAKCGDITAAKGAFATVSTKDAIVYNTMLTAYANHGLIREVLSLYQEMTQLQLAAPTPATFVAAISACSHLGLVEQGKLLFSSMLSAHGMNPTRANYACLIDLLARRGLLEEATGVIQAMPFQPWPAVWRSLMNGCRIHGNKELGLLASEQILRMAPNSDGAYVSLSHVYAEDGDWRSAEDARRKMAENQVHKAQGYSSLQI</sequence>
<dbReference type="Pfam" id="PF20431">
    <property type="entry name" value="E_motif"/>
    <property type="match status" value="1"/>
</dbReference>
<gene>
    <name evidence="5" type="primary">PCMP-H42_1</name>
    <name evidence="5" type="ORF">Zm00014a_005522</name>
</gene>
<feature type="repeat" description="PPR" evidence="4">
    <location>
        <begin position="124"/>
        <end position="158"/>
    </location>
</feature>
<dbReference type="Proteomes" id="UP000251960">
    <property type="component" value="Chromosome 10"/>
</dbReference>
<dbReference type="InterPro" id="IPR002885">
    <property type="entry name" value="PPR_rpt"/>
</dbReference>
<dbReference type="Pfam" id="PF13041">
    <property type="entry name" value="PPR_2"/>
    <property type="match status" value="1"/>
</dbReference>
<dbReference type="FunFam" id="1.25.40.10:FF:000343">
    <property type="entry name" value="Pentatricopeptide repeat-containing protein At3g58590"/>
    <property type="match status" value="1"/>
</dbReference>
<keyword evidence="3" id="KW-0809">Transit peptide</keyword>
<organism evidence="5">
    <name type="scientific">Zea mays</name>
    <name type="common">Maize</name>
    <dbReference type="NCBI Taxonomy" id="4577"/>
    <lineage>
        <taxon>Eukaryota</taxon>
        <taxon>Viridiplantae</taxon>
        <taxon>Streptophyta</taxon>
        <taxon>Embryophyta</taxon>
        <taxon>Tracheophyta</taxon>
        <taxon>Spermatophyta</taxon>
        <taxon>Magnoliopsida</taxon>
        <taxon>Liliopsida</taxon>
        <taxon>Poales</taxon>
        <taxon>Poaceae</taxon>
        <taxon>PACMAD clade</taxon>
        <taxon>Panicoideae</taxon>
        <taxon>Andropogonodae</taxon>
        <taxon>Andropogoneae</taxon>
        <taxon>Tripsacinae</taxon>
        <taxon>Zea</taxon>
    </lineage>
</organism>
<dbReference type="PROSITE" id="PS51375">
    <property type="entry name" value="PPR"/>
    <property type="match status" value="4"/>
</dbReference>
<dbReference type="InterPro" id="IPR046960">
    <property type="entry name" value="PPR_At4g14850-like_plant"/>
</dbReference>
<comment type="caution">
    <text evidence="5">The sequence shown here is derived from an EMBL/GenBank/DDBJ whole genome shotgun (WGS) entry which is preliminary data.</text>
</comment>
<dbReference type="EMBL" id="NCVQ01000002">
    <property type="protein sequence ID" value="PWZ46456.1"/>
    <property type="molecule type" value="Genomic_DNA"/>
</dbReference>
<feature type="repeat" description="PPR" evidence="4">
    <location>
        <begin position="425"/>
        <end position="459"/>
    </location>
</feature>
<proteinExistence type="inferred from homology"/>
<dbReference type="PANTHER" id="PTHR47926">
    <property type="entry name" value="PENTATRICOPEPTIDE REPEAT-CONTAINING PROTEIN"/>
    <property type="match status" value="1"/>
</dbReference>
<dbReference type="OMA" id="WPAIWRS"/>
<dbReference type="FunFam" id="1.25.40.10:FF:002578">
    <property type="entry name" value="Pentatricopeptide repeat-containing protein mitochondrial"/>
    <property type="match status" value="1"/>
</dbReference>